<dbReference type="Proteomes" id="UP001383192">
    <property type="component" value="Unassembled WGS sequence"/>
</dbReference>
<dbReference type="EMBL" id="JAYKXP010000094">
    <property type="protein sequence ID" value="KAK7027538.1"/>
    <property type="molecule type" value="Genomic_DNA"/>
</dbReference>
<dbReference type="AlphaFoldDB" id="A0AAW0BLN6"/>
<evidence type="ECO:0000313" key="3">
    <source>
        <dbReference type="Proteomes" id="UP001383192"/>
    </source>
</evidence>
<feature type="compositionally biased region" description="Basic and acidic residues" evidence="1">
    <location>
        <begin position="728"/>
        <end position="743"/>
    </location>
</feature>
<name>A0AAW0BLN6_9AGAR</name>
<comment type="caution">
    <text evidence="2">The sequence shown here is derived from an EMBL/GenBank/DDBJ whole genome shotgun (WGS) entry which is preliminary data.</text>
</comment>
<feature type="region of interest" description="Disordered" evidence="1">
    <location>
        <begin position="728"/>
        <end position="747"/>
    </location>
</feature>
<gene>
    <name evidence="2" type="ORF">VNI00_015172</name>
</gene>
<protein>
    <submittedName>
        <fullName evidence="2">Uncharacterized protein</fullName>
    </submittedName>
</protein>
<proteinExistence type="predicted"/>
<evidence type="ECO:0000313" key="2">
    <source>
        <dbReference type="EMBL" id="KAK7027538.1"/>
    </source>
</evidence>
<sequence length="1017" mass="113939">MFREVDTKAYGTLAFDPNSPSMYLKAGLSYSMRGTTHTSNRVLAYSQTAHQRCRCTSILHTERCVLEAVSMDEPTSRASGYSASRAISETNKKPTGDLEWHLDLKEYTFGLAILQEVNSLLDRIEGNWKEVTTVRTLVSIVSRLLASSPDAEVTTGCIEFLLKARQVTWSWLKQLEEKLQEAGEEFVRSFQDKVCEMAAVCRSTFDVDDVDENGNGRGYLPQLFVTAEDVSIYVCCGIRVHDNTPTDLEATKSRVSPSFKRLIRPAAGNQNMGRQGLDQALSYIWAAYRSGRQQWNVMSGSNKRWVRCLAATEGAASQTLVNLDLVRCRLLVNGKPLGRLPPQITKHVLYMRIFGSQKVLDVIPSQFRGMEFETRTLICGYQVYFGMRDEKELVIRVSKDGQILELIPHEEFRGDLPIHLVEDHTHWLDLANGEVEIRPLSDVWESKDNNWVIHSQQAPRVCVNSTRTMIDVNSRTFQMIAATLEPFEQAEYLTVTCARNKDPTTISVDLPRYRLSFFRNENEALESRNFPGMVIDHDDQSIGALFGLRTRLVLRPDDPNLAGGRRRILIPYGKIDLPQYQSDHVEIYIDTKDARFIKFADYVVDTDQGCLTGNTSLKSRLYLVYLLALTSHCLPDPLSKQTGTEEALSELSSAACMSFRELGEEEIVLLLQIGKLSPNRFGAPQFSPKVQSITWNTLPSLSQHDGFALRARQILDCAELQKVFAEQKSDEKEENDAKKDALPKRNQTLDTRAATRAAVYYPAGIANRMLDPANDQKYTSRDESLLNETLVWSVATSVLGGGTSLALPRQTSLPLLFKRWEKVRAPSGNFKLSFSRSWMFAKMQEAWLSVYTLCTARGTSQEKRQYQLLFSLAAMLLCSIDSSFVTGHEPITSTQPLKPVDIPSTFNRGLNRIEQLSGNALMTQPFLCMPPHPGAFQLTRMSQTMSMYAGADPIIRPKPNATAYVYSTTSLVGGLGGPMGKVIFPSRQASSGPTSLSIPFLQRLPIISKSATRIASS</sequence>
<keyword evidence="3" id="KW-1185">Reference proteome</keyword>
<evidence type="ECO:0000256" key="1">
    <source>
        <dbReference type="SAM" id="MobiDB-lite"/>
    </source>
</evidence>
<accession>A0AAW0BLN6</accession>
<organism evidence="2 3">
    <name type="scientific">Paramarasmius palmivorus</name>
    <dbReference type="NCBI Taxonomy" id="297713"/>
    <lineage>
        <taxon>Eukaryota</taxon>
        <taxon>Fungi</taxon>
        <taxon>Dikarya</taxon>
        <taxon>Basidiomycota</taxon>
        <taxon>Agaricomycotina</taxon>
        <taxon>Agaricomycetes</taxon>
        <taxon>Agaricomycetidae</taxon>
        <taxon>Agaricales</taxon>
        <taxon>Marasmiineae</taxon>
        <taxon>Marasmiaceae</taxon>
        <taxon>Paramarasmius</taxon>
    </lineage>
</organism>
<reference evidence="2 3" key="1">
    <citation type="submission" date="2024-01" db="EMBL/GenBank/DDBJ databases">
        <title>A draft genome for a cacao thread blight-causing isolate of Paramarasmius palmivorus.</title>
        <authorList>
            <person name="Baruah I.K."/>
            <person name="Bukari Y."/>
            <person name="Amoako-Attah I."/>
            <person name="Meinhardt L.W."/>
            <person name="Bailey B.A."/>
            <person name="Cohen S.P."/>
        </authorList>
    </citation>
    <scope>NUCLEOTIDE SEQUENCE [LARGE SCALE GENOMIC DNA]</scope>
    <source>
        <strain evidence="2 3">GH-12</strain>
    </source>
</reference>